<accession>A0A6J5TH23</accession>
<evidence type="ECO:0008006" key="3">
    <source>
        <dbReference type="Google" id="ProtNLM"/>
    </source>
</evidence>
<proteinExistence type="predicted"/>
<dbReference type="Proteomes" id="UP000507222">
    <property type="component" value="Unassembled WGS sequence"/>
</dbReference>
<evidence type="ECO:0000313" key="1">
    <source>
        <dbReference type="EMBL" id="CAB4263154.1"/>
    </source>
</evidence>
<dbReference type="AlphaFoldDB" id="A0A6J5TH23"/>
<organism evidence="1 2">
    <name type="scientific">Prunus armeniaca</name>
    <name type="common">Apricot</name>
    <name type="synonym">Armeniaca vulgaris</name>
    <dbReference type="NCBI Taxonomy" id="36596"/>
    <lineage>
        <taxon>Eukaryota</taxon>
        <taxon>Viridiplantae</taxon>
        <taxon>Streptophyta</taxon>
        <taxon>Embryophyta</taxon>
        <taxon>Tracheophyta</taxon>
        <taxon>Spermatophyta</taxon>
        <taxon>Magnoliopsida</taxon>
        <taxon>eudicotyledons</taxon>
        <taxon>Gunneridae</taxon>
        <taxon>Pentapetalae</taxon>
        <taxon>rosids</taxon>
        <taxon>fabids</taxon>
        <taxon>Rosales</taxon>
        <taxon>Rosaceae</taxon>
        <taxon>Amygdaloideae</taxon>
        <taxon>Amygdaleae</taxon>
        <taxon>Prunus</taxon>
    </lineage>
</organism>
<evidence type="ECO:0000313" key="2">
    <source>
        <dbReference type="Proteomes" id="UP000507222"/>
    </source>
</evidence>
<reference evidence="1 2" key="1">
    <citation type="submission" date="2020-05" db="EMBL/GenBank/DDBJ databases">
        <authorList>
            <person name="Campoy J."/>
            <person name="Schneeberger K."/>
            <person name="Spophaly S."/>
        </authorList>
    </citation>
    <scope>NUCLEOTIDE SEQUENCE [LARGE SCALE GENOMIC DNA]</scope>
    <source>
        <strain evidence="1">PruArmRojPasFocal</strain>
    </source>
</reference>
<name>A0A6J5TH23_PRUAR</name>
<protein>
    <recommendedName>
        <fullName evidence="3">DUF4283 domain-containing protein</fullName>
    </recommendedName>
</protein>
<dbReference type="EMBL" id="CAEKDK010000001">
    <property type="protein sequence ID" value="CAB4263154.1"/>
    <property type="molecule type" value="Genomic_DNA"/>
</dbReference>
<sequence>MEAMDNIVQGFTKNLAILEAKVFKIVGVEELSSLQADHFLVVGGFLTAKPFHKEALFGPMKNIWRTRKDVTAVPLDAPARFFFSFKYDLDHRRVLRSSP</sequence>
<gene>
    <name evidence="1" type="ORF">CURHAP_LOCUS2895</name>
</gene>